<dbReference type="InterPro" id="IPR036961">
    <property type="entry name" value="Kinesin_motor_dom_sf"/>
</dbReference>
<reference evidence="5 6" key="1">
    <citation type="submission" date="2024-01" db="EMBL/GenBank/DDBJ databases">
        <authorList>
            <person name="Waweru B."/>
        </authorList>
    </citation>
    <scope>NUCLEOTIDE SEQUENCE [LARGE SCALE GENOMIC DNA]</scope>
</reference>
<dbReference type="GO" id="GO:0005524">
    <property type="term" value="F:ATP binding"/>
    <property type="evidence" value="ECO:0007669"/>
    <property type="project" value="InterPro"/>
</dbReference>
<sequence length="156" mass="16878">MLAMKHFMLPRNPILREAAPAAHNEQSPNPSSHKTKPSPSPSRRTKSSKENAPPPDPNSITSDLKPSPCTASAKLKSPLPPRPPSSNPLKRKLSIETSPENSLSDYGVKVVVRMRPLKKDEEEGETIVQKISDNSLSINGQTFSFDSVADTGATQA</sequence>
<keyword evidence="1" id="KW-0505">Motor protein</keyword>
<dbReference type="Gene3D" id="3.40.850.10">
    <property type="entry name" value="Kinesin motor domain"/>
    <property type="match status" value="1"/>
</dbReference>
<evidence type="ECO:0000313" key="5">
    <source>
        <dbReference type="EMBL" id="CAK7348927.1"/>
    </source>
</evidence>
<protein>
    <recommendedName>
        <fullName evidence="4">Kinesin motor domain-containing protein</fullName>
    </recommendedName>
</protein>
<evidence type="ECO:0000256" key="1">
    <source>
        <dbReference type="ARBA" id="ARBA00023175"/>
    </source>
</evidence>
<comment type="caution">
    <text evidence="2">Lacks conserved residue(s) required for the propagation of feature annotation.</text>
</comment>
<evidence type="ECO:0000313" key="6">
    <source>
        <dbReference type="Proteomes" id="UP001314170"/>
    </source>
</evidence>
<dbReference type="AlphaFoldDB" id="A0AAV1SER2"/>
<feature type="compositionally biased region" description="Polar residues" evidence="3">
    <location>
        <begin position="95"/>
        <end position="104"/>
    </location>
</feature>
<keyword evidence="6" id="KW-1185">Reference proteome</keyword>
<evidence type="ECO:0000259" key="4">
    <source>
        <dbReference type="PROSITE" id="PS50067"/>
    </source>
</evidence>
<dbReference type="Proteomes" id="UP001314170">
    <property type="component" value="Unassembled WGS sequence"/>
</dbReference>
<proteinExistence type="inferred from homology"/>
<evidence type="ECO:0000256" key="2">
    <source>
        <dbReference type="PROSITE-ProRule" id="PRU00283"/>
    </source>
</evidence>
<dbReference type="GO" id="GO:0003777">
    <property type="term" value="F:microtubule motor activity"/>
    <property type="evidence" value="ECO:0007669"/>
    <property type="project" value="InterPro"/>
</dbReference>
<dbReference type="GO" id="GO:0008017">
    <property type="term" value="F:microtubule binding"/>
    <property type="evidence" value="ECO:0007669"/>
    <property type="project" value="InterPro"/>
</dbReference>
<dbReference type="PROSITE" id="PS50067">
    <property type="entry name" value="KINESIN_MOTOR_2"/>
    <property type="match status" value="1"/>
</dbReference>
<name>A0AAV1SER2_9ROSI</name>
<gene>
    <name evidence="5" type="ORF">DCAF_LOCUS21636</name>
</gene>
<dbReference type="GO" id="GO:0007018">
    <property type="term" value="P:microtubule-based movement"/>
    <property type="evidence" value="ECO:0007669"/>
    <property type="project" value="InterPro"/>
</dbReference>
<feature type="domain" description="Kinesin motor" evidence="4">
    <location>
        <begin position="107"/>
        <end position="156"/>
    </location>
</feature>
<feature type="region of interest" description="Disordered" evidence="3">
    <location>
        <begin position="1"/>
        <end position="105"/>
    </location>
</feature>
<accession>A0AAV1SER2</accession>
<comment type="caution">
    <text evidence="5">The sequence shown here is derived from an EMBL/GenBank/DDBJ whole genome shotgun (WGS) entry which is preliminary data.</text>
</comment>
<dbReference type="EMBL" id="CAWUPB010001173">
    <property type="protein sequence ID" value="CAK7348927.1"/>
    <property type="molecule type" value="Genomic_DNA"/>
</dbReference>
<evidence type="ECO:0000256" key="3">
    <source>
        <dbReference type="SAM" id="MobiDB-lite"/>
    </source>
</evidence>
<dbReference type="InterPro" id="IPR001752">
    <property type="entry name" value="Kinesin_motor_dom"/>
</dbReference>
<organism evidence="5 6">
    <name type="scientific">Dovyalis caffra</name>
    <dbReference type="NCBI Taxonomy" id="77055"/>
    <lineage>
        <taxon>Eukaryota</taxon>
        <taxon>Viridiplantae</taxon>
        <taxon>Streptophyta</taxon>
        <taxon>Embryophyta</taxon>
        <taxon>Tracheophyta</taxon>
        <taxon>Spermatophyta</taxon>
        <taxon>Magnoliopsida</taxon>
        <taxon>eudicotyledons</taxon>
        <taxon>Gunneridae</taxon>
        <taxon>Pentapetalae</taxon>
        <taxon>rosids</taxon>
        <taxon>fabids</taxon>
        <taxon>Malpighiales</taxon>
        <taxon>Salicaceae</taxon>
        <taxon>Flacourtieae</taxon>
        <taxon>Dovyalis</taxon>
    </lineage>
</organism>
<comment type="similarity">
    <text evidence="2">Belongs to the TRAFAC class myosin-kinesin ATPase superfamily. Kinesin family.</text>
</comment>